<gene>
    <name evidence="2" type="ORF">IWX46DRAFT_425085</name>
</gene>
<feature type="compositionally biased region" description="Low complexity" evidence="1">
    <location>
        <begin position="8"/>
        <end position="26"/>
    </location>
</feature>
<evidence type="ECO:0000256" key="1">
    <source>
        <dbReference type="SAM" id="MobiDB-lite"/>
    </source>
</evidence>
<reference evidence="2 3" key="1">
    <citation type="submission" date="2024-04" db="EMBL/GenBank/DDBJ databases">
        <title>Phyllosticta paracitricarpa is synonymous to the EU quarantine fungus P. citricarpa based on phylogenomic analyses.</title>
        <authorList>
            <consortium name="Lawrence Berkeley National Laboratory"/>
            <person name="Van Ingen-Buijs V.A."/>
            <person name="Van Westerhoven A.C."/>
            <person name="Haridas S."/>
            <person name="Skiadas P."/>
            <person name="Martin F."/>
            <person name="Groenewald J.Z."/>
            <person name="Crous P.W."/>
            <person name="Seidl M.F."/>
        </authorList>
    </citation>
    <scope>NUCLEOTIDE SEQUENCE [LARGE SCALE GENOMIC DNA]</scope>
    <source>
        <strain evidence="2 3">CBS 122670</strain>
    </source>
</reference>
<proteinExistence type="predicted"/>
<accession>A0ABR1MJ76</accession>
<feature type="compositionally biased region" description="Basic and acidic residues" evidence="1">
    <location>
        <begin position="38"/>
        <end position="50"/>
    </location>
</feature>
<feature type="region of interest" description="Disordered" evidence="1">
    <location>
        <begin position="290"/>
        <end position="310"/>
    </location>
</feature>
<keyword evidence="3" id="KW-1185">Reference proteome</keyword>
<sequence length="310" mass="33112">MSTTTFEALASSASDVPAAAAAAAAPSRKRSRATMMLLHDDDDHGQDEGGRHHHQSINKQEISSINAAAAASKGSSPSPLLRRPSLDRKRPRTSGVLDGLELMPAAAAWQLNMDEMLDGVVLSDWHPANQQEVEYSCSSKSIPEVCRYVPGQSVVVLCVVESTDVHLRLLCAHLPHLLTTHPTLSLYPILLTRHAPSALRTSTPSLPATIPAKGTPANHFLRLGLLHPLGGGLAGMDALVLLDHRARRRLVVPFGWGVGRAAVAAGGAESGACAVRERLMEALEEGVVGLEREREREAEEEEEGRGEGMP</sequence>
<organism evidence="2 3">
    <name type="scientific">Phyllosticta citricarpa</name>
    <dbReference type="NCBI Taxonomy" id="55181"/>
    <lineage>
        <taxon>Eukaryota</taxon>
        <taxon>Fungi</taxon>
        <taxon>Dikarya</taxon>
        <taxon>Ascomycota</taxon>
        <taxon>Pezizomycotina</taxon>
        <taxon>Dothideomycetes</taxon>
        <taxon>Dothideomycetes incertae sedis</taxon>
        <taxon>Botryosphaeriales</taxon>
        <taxon>Phyllostictaceae</taxon>
        <taxon>Phyllosticta</taxon>
    </lineage>
</organism>
<evidence type="ECO:0000313" key="3">
    <source>
        <dbReference type="Proteomes" id="UP001365128"/>
    </source>
</evidence>
<protein>
    <submittedName>
        <fullName evidence="2">Uncharacterized protein</fullName>
    </submittedName>
</protein>
<comment type="caution">
    <text evidence="2">The sequence shown here is derived from an EMBL/GenBank/DDBJ whole genome shotgun (WGS) entry which is preliminary data.</text>
</comment>
<dbReference type="Proteomes" id="UP001365128">
    <property type="component" value="Unassembled WGS sequence"/>
</dbReference>
<feature type="region of interest" description="Disordered" evidence="1">
    <location>
        <begin position="1"/>
        <end position="93"/>
    </location>
</feature>
<evidence type="ECO:0000313" key="2">
    <source>
        <dbReference type="EMBL" id="KAK7550818.1"/>
    </source>
</evidence>
<name>A0ABR1MJ76_9PEZI</name>
<dbReference type="EMBL" id="JBBPDW010000007">
    <property type="protein sequence ID" value="KAK7550818.1"/>
    <property type="molecule type" value="Genomic_DNA"/>
</dbReference>
<feature type="compositionally biased region" description="Low complexity" evidence="1">
    <location>
        <begin position="63"/>
        <end position="83"/>
    </location>
</feature>